<dbReference type="SUPFAM" id="SSF53448">
    <property type="entry name" value="Nucleotide-diphospho-sugar transferases"/>
    <property type="match status" value="1"/>
</dbReference>
<evidence type="ECO:0000313" key="4">
    <source>
        <dbReference type="EMBL" id="MBT8798034.1"/>
    </source>
</evidence>
<proteinExistence type="predicted"/>
<keyword evidence="5" id="KW-1185">Reference proteome</keyword>
<dbReference type="InterPro" id="IPR027791">
    <property type="entry name" value="Galactosyl_T_C"/>
</dbReference>
<dbReference type="Pfam" id="PF00535">
    <property type="entry name" value="Glycos_transf_2"/>
    <property type="match status" value="1"/>
</dbReference>
<sequence length="442" mass="47438">MPQHPDAPVIVGNHWDALDGVAPASLPRVSVIVAHYDQPVQLARTLRALADQDYPCELLEVVVADDGSPGEVAVPDDVVLVRQADDGFRLAAVRNLGVRASTGEVLCFLDADTAPEPGYVRALTRLPALHPDAVTVGRRRHAEFSENEESARGDGGMTLADAVTGRELPEPAWLADAYARSRNLLDADDRSYRYVIGAVMACGRALFDEVGGFDETFRSYGGEDWEWAYRMWSAGAVLAHIPEAVAWHDGPEWADRRGSEQARANAQTLTLARSIPVSGSAPRALRPTAPDLVVRLRGAHPEAAVFVAVDALLLAFPTARIVLDAGVVPPWEDPRVVAAGAEPDARVVWDLPRPVVVTDPEWIRALVTGLGAGEVGTVELVDGAGNDLGILRSRRAERRAVRRGDAAGFRTVTAEGVGIHLLRSDPDVEAWVGGWGGAERFS</sequence>
<dbReference type="Pfam" id="PF02709">
    <property type="entry name" value="Glyco_transf_7C"/>
    <property type="match status" value="1"/>
</dbReference>
<keyword evidence="1" id="KW-0808">Transferase</keyword>
<feature type="domain" description="Galactosyltransferase C-terminal" evidence="3">
    <location>
        <begin position="191"/>
        <end position="236"/>
    </location>
</feature>
<dbReference type="RefSeq" id="WP_215487268.1">
    <property type="nucleotide sequence ID" value="NZ_BAAAPJ010000002.1"/>
</dbReference>
<dbReference type="InterPro" id="IPR029044">
    <property type="entry name" value="Nucleotide-diphossugar_trans"/>
</dbReference>
<dbReference type="PANTHER" id="PTHR43685">
    <property type="entry name" value="GLYCOSYLTRANSFERASE"/>
    <property type="match status" value="1"/>
</dbReference>
<feature type="domain" description="Glycosyltransferase 2-like" evidence="2">
    <location>
        <begin position="30"/>
        <end position="148"/>
    </location>
</feature>
<gene>
    <name evidence="4" type="ORF">J0P97_08115</name>
</gene>
<dbReference type="EMBL" id="JAFLHG010000006">
    <property type="protein sequence ID" value="MBT8798034.1"/>
    <property type="molecule type" value="Genomic_DNA"/>
</dbReference>
<dbReference type="InterPro" id="IPR050834">
    <property type="entry name" value="Glycosyltransf_2"/>
</dbReference>
<evidence type="ECO:0000256" key="1">
    <source>
        <dbReference type="ARBA" id="ARBA00022679"/>
    </source>
</evidence>
<protein>
    <submittedName>
        <fullName evidence="4">Glycosyltransferase</fullName>
    </submittedName>
</protein>
<comment type="caution">
    <text evidence="4">The sequence shown here is derived from an EMBL/GenBank/DDBJ whole genome shotgun (WGS) entry which is preliminary data.</text>
</comment>
<dbReference type="PANTHER" id="PTHR43685:SF3">
    <property type="entry name" value="SLR2126 PROTEIN"/>
    <property type="match status" value="1"/>
</dbReference>
<reference evidence="4 5" key="1">
    <citation type="submission" date="2021-03" db="EMBL/GenBank/DDBJ databases">
        <title>Microbacterium pauli sp. nov., isolated from microfiltered milk.</title>
        <authorList>
            <person name="Bellassi P."/>
            <person name="Fontana A."/>
            <person name="Callegari M.L."/>
            <person name="Lorenzo M."/>
            <person name="Cappa F."/>
        </authorList>
    </citation>
    <scope>NUCLEOTIDE SEQUENCE [LARGE SCALE GENOMIC DNA]</scope>
    <source>
        <strain evidence="4 5">DSM 18909</strain>
    </source>
</reference>
<dbReference type="Proteomes" id="UP000740605">
    <property type="component" value="Unassembled WGS sequence"/>
</dbReference>
<name>A0ABS5XU26_9MICO</name>
<accession>A0ABS5XU26</accession>
<evidence type="ECO:0000313" key="5">
    <source>
        <dbReference type="Proteomes" id="UP000740605"/>
    </source>
</evidence>
<evidence type="ECO:0000259" key="2">
    <source>
        <dbReference type="Pfam" id="PF00535"/>
    </source>
</evidence>
<dbReference type="InterPro" id="IPR001173">
    <property type="entry name" value="Glyco_trans_2-like"/>
</dbReference>
<dbReference type="Gene3D" id="3.90.550.10">
    <property type="entry name" value="Spore Coat Polysaccharide Biosynthesis Protein SpsA, Chain A"/>
    <property type="match status" value="1"/>
</dbReference>
<organism evidence="4 5">
    <name type="scientific">Microbacterium flavum</name>
    <dbReference type="NCBI Taxonomy" id="415216"/>
    <lineage>
        <taxon>Bacteria</taxon>
        <taxon>Bacillati</taxon>
        <taxon>Actinomycetota</taxon>
        <taxon>Actinomycetes</taxon>
        <taxon>Micrococcales</taxon>
        <taxon>Microbacteriaceae</taxon>
        <taxon>Microbacterium</taxon>
    </lineage>
</organism>
<evidence type="ECO:0000259" key="3">
    <source>
        <dbReference type="Pfam" id="PF02709"/>
    </source>
</evidence>